<dbReference type="NCBIfam" id="TIGR02999">
    <property type="entry name" value="Sig-70_X6"/>
    <property type="match status" value="1"/>
</dbReference>
<dbReference type="AlphaFoldDB" id="A0A2N0VJB6"/>
<evidence type="ECO:0000256" key="3">
    <source>
        <dbReference type="ARBA" id="ARBA00023163"/>
    </source>
</evidence>
<dbReference type="InterPro" id="IPR053812">
    <property type="entry name" value="HTH_Sigma70_ECF-like"/>
</dbReference>
<dbReference type="InterPro" id="IPR039425">
    <property type="entry name" value="RNA_pol_sigma-70-like"/>
</dbReference>
<dbReference type="CDD" id="cd06171">
    <property type="entry name" value="Sigma70_r4"/>
    <property type="match status" value="1"/>
</dbReference>
<dbReference type="InterPro" id="IPR013324">
    <property type="entry name" value="RNA_pol_sigma_r3/r4-like"/>
</dbReference>
<dbReference type="OrthoDB" id="128473at2"/>
<dbReference type="NCBIfam" id="TIGR02937">
    <property type="entry name" value="sigma70-ECF"/>
    <property type="match status" value="1"/>
</dbReference>
<evidence type="ECO:0000313" key="6">
    <source>
        <dbReference type="Proteomes" id="UP000233398"/>
    </source>
</evidence>
<keyword evidence="3" id="KW-0804">Transcription</keyword>
<dbReference type="EMBL" id="PISP01000001">
    <property type="protein sequence ID" value="PKD44290.1"/>
    <property type="molecule type" value="Genomic_DNA"/>
</dbReference>
<dbReference type="Proteomes" id="UP000233398">
    <property type="component" value="Unassembled WGS sequence"/>
</dbReference>
<gene>
    <name evidence="5" type="ORF">CWD77_02140</name>
</gene>
<protein>
    <submittedName>
        <fullName evidence="5">RNA polymerase subunit sigma-70</fullName>
    </submittedName>
</protein>
<dbReference type="InterPro" id="IPR036388">
    <property type="entry name" value="WH-like_DNA-bd_sf"/>
</dbReference>
<evidence type="ECO:0000256" key="1">
    <source>
        <dbReference type="ARBA" id="ARBA00023015"/>
    </source>
</evidence>
<proteinExistence type="predicted"/>
<dbReference type="GO" id="GO:0016987">
    <property type="term" value="F:sigma factor activity"/>
    <property type="evidence" value="ECO:0007669"/>
    <property type="project" value="UniProtKB-KW"/>
</dbReference>
<dbReference type="Gene3D" id="1.10.10.10">
    <property type="entry name" value="Winged helix-like DNA-binding domain superfamily/Winged helix DNA-binding domain"/>
    <property type="match status" value="1"/>
</dbReference>
<sequence>MANKEDITQLLNKVNEDEEVHDKVYPLVYQQLRRIANQRINREGDGHTYSKTELVHEAYLKMISQSEMNYQNRSHFLAICSSCMRQILIDYARKKNAVKRGKDYDKFTYVDGLVESEGKDLQELIDIDDAMKKLEKLNPRLTKVVEMRFFGEMKVEEIAEALGISESTVHRDWLKARGWLYQELKGLEEE</sequence>
<dbReference type="GO" id="GO:0006352">
    <property type="term" value="P:DNA-templated transcription initiation"/>
    <property type="evidence" value="ECO:0007669"/>
    <property type="project" value="InterPro"/>
</dbReference>
<evidence type="ECO:0000259" key="4">
    <source>
        <dbReference type="Pfam" id="PF07638"/>
    </source>
</evidence>
<accession>A0A2N0VJB6</accession>
<comment type="caution">
    <text evidence="5">The sequence shown here is derived from an EMBL/GenBank/DDBJ whole genome shotgun (WGS) entry which is preliminary data.</text>
</comment>
<dbReference type="Pfam" id="PF07638">
    <property type="entry name" value="Sigma70_ECF"/>
    <property type="match status" value="1"/>
</dbReference>
<dbReference type="PANTHER" id="PTHR43133">
    <property type="entry name" value="RNA POLYMERASE ECF-TYPE SIGMA FACTO"/>
    <property type="match status" value="1"/>
</dbReference>
<dbReference type="RefSeq" id="WP_101071580.1">
    <property type="nucleotide sequence ID" value="NZ_PISP01000001.1"/>
</dbReference>
<feature type="domain" description="RNA polymerase sigma-70 ECF-like HTH" evidence="4">
    <location>
        <begin position="5"/>
        <end position="185"/>
    </location>
</feature>
<dbReference type="SUPFAM" id="SSF88659">
    <property type="entry name" value="Sigma3 and sigma4 domains of RNA polymerase sigma factors"/>
    <property type="match status" value="1"/>
</dbReference>
<evidence type="ECO:0000313" key="5">
    <source>
        <dbReference type="EMBL" id="PKD44290.1"/>
    </source>
</evidence>
<dbReference type="PANTHER" id="PTHR43133:SF39">
    <property type="entry name" value="SIMILAR TO RNA POLYMERASE SIGMA-E FACTOR"/>
    <property type="match status" value="1"/>
</dbReference>
<organism evidence="5 6">
    <name type="scientific">Rhodohalobacter barkolensis</name>
    <dbReference type="NCBI Taxonomy" id="2053187"/>
    <lineage>
        <taxon>Bacteria</taxon>
        <taxon>Pseudomonadati</taxon>
        <taxon>Balneolota</taxon>
        <taxon>Balneolia</taxon>
        <taxon>Balneolales</taxon>
        <taxon>Balneolaceae</taxon>
        <taxon>Rhodohalobacter</taxon>
    </lineage>
</organism>
<keyword evidence="2" id="KW-0731">Sigma factor</keyword>
<keyword evidence="1" id="KW-0805">Transcription regulation</keyword>
<dbReference type="InterPro" id="IPR011517">
    <property type="entry name" value="RNA_pol_sigma70_ECF-like"/>
</dbReference>
<reference evidence="5 6" key="1">
    <citation type="submission" date="2017-11" db="EMBL/GenBank/DDBJ databases">
        <title>Rhodohalobacter 15182 sp. nov., isolated from a salt lake.</title>
        <authorList>
            <person name="Han S."/>
        </authorList>
    </citation>
    <scope>NUCLEOTIDE SEQUENCE [LARGE SCALE GENOMIC DNA]</scope>
    <source>
        <strain evidence="5 6">15182</strain>
    </source>
</reference>
<keyword evidence="6" id="KW-1185">Reference proteome</keyword>
<name>A0A2N0VJB6_9BACT</name>
<evidence type="ECO:0000256" key="2">
    <source>
        <dbReference type="ARBA" id="ARBA00023082"/>
    </source>
</evidence>
<dbReference type="InterPro" id="IPR014284">
    <property type="entry name" value="RNA_pol_sigma-70_dom"/>
</dbReference>